<evidence type="ECO:0000313" key="4">
    <source>
        <dbReference type="EMBL" id="KIU18345.1"/>
    </source>
</evidence>
<evidence type="ECO:0000256" key="2">
    <source>
        <dbReference type="SAM" id="Phobius"/>
    </source>
</evidence>
<dbReference type="AlphaFoldDB" id="A0A0D1LC25"/>
<evidence type="ECO:0000256" key="3">
    <source>
        <dbReference type="SAM" id="SignalP"/>
    </source>
</evidence>
<dbReference type="RefSeq" id="WP_043401549.1">
    <property type="nucleotide sequence ID" value="NZ_JXST01000003.1"/>
</dbReference>
<dbReference type="EMBL" id="JXST01000003">
    <property type="protein sequence ID" value="KIU18345.1"/>
    <property type="molecule type" value="Genomic_DNA"/>
</dbReference>
<feature type="compositionally biased region" description="Low complexity" evidence="1">
    <location>
        <begin position="100"/>
        <end position="120"/>
    </location>
</feature>
<protein>
    <submittedName>
        <fullName evidence="4">Uncharacterized protein</fullName>
    </submittedName>
</protein>
<keyword evidence="3" id="KW-0732">Signal</keyword>
<evidence type="ECO:0000256" key="1">
    <source>
        <dbReference type="SAM" id="MobiDB-lite"/>
    </source>
</evidence>
<keyword evidence="2" id="KW-0472">Membrane</keyword>
<feature type="transmembrane region" description="Helical" evidence="2">
    <location>
        <begin position="307"/>
        <end position="330"/>
    </location>
</feature>
<feature type="region of interest" description="Disordered" evidence="1">
    <location>
        <begin position="34"/>
        <end position="56"/>
    </location>
</feature>
<proteinExistence type="predicted"/>
<dbReference type="STRING" id="280871.TL10_02575"/>
<reference evidence="4 5" key="1">
    <citation type="submission" date="2015-01" db="EMBL/GenBank/DDBJ databases">
        <title>Genome sequence of Mycobacterium llatzerense and Mycobacterium immunogenum recovered from brain abscess.</title>
        <authorList>
            <person name="Greninger A.L."/>
            <person name="Langelier C."/>
            <person name="Cunningham G."/>
            <person name="Chiu C.Y."/>
            <person name="Miller S."/>
        </authorList>
    </citation>
    <scope>NUCLEOTIDE SEQUENCE [LARGE SCALE GENOMIC DNA]</scope>
    <source>
        <strain evidence="4 5">CLUC14</strain>
    </source>
</reference>
<keyword evidence="5" id="KW-1185">Reference proteome</keyword>
<dbReference type="OrthoDB" id="4641822at2"/>
<comment type="caution">
    <text evidence="4">The sequence shown here is derived from an EMBL/GenBank/DDBJ whole genome shotgun (WGS) entry which is preliminary data.</text>
</comment>
<evidence type="ECO:0000313" key="5">
    <source>
        <dbReference type="Proteomes" id="UP000032221"/>
    </source>
</evidence>
<feature type="region of interest" description="Disordered" evidence="1">
    <location>
        <begin position="89"/>
        <end position="144"/>
    </location>
</feature>
<organism evidence="4 5">
    <name type="scientific">Mycolicibacterium llatzerense</name>
    <dbReference type="NCBI Taxonomy" id="280871"/>
    <lineage>
        <taxon>Bacteria</taxon>
        <taxon>Bacillati</taxon>
        <taxon>Actinomycetota</taxon>
        <taxon>Actinomycetes</taxon>
        <taxon>Mycobacteriales</taxon>
        <taxon>Mycobacteriaceae</taxon>
        <taxon>Mycolicibacterium</taxon>
    </lineage>
</organism>
<feature type="compositionally biased region" description="Low complexity" evidence="1">
    <location>
        <begin position="42"/>
        <end position="56"/>
    </location>
</feature>
<feature type="compositionally biased region" description="Polar residues" evidence="1">
    <location>
        <begin position="122"/>
        <end position="131"/>
    </location>
</feature>
<keyword evidence="2" id="KW-0812">Transmembrane</keyword>
<accession>A0A0D1LC25</accession>
<sequence>MATHLRMAAVTWLVAAPVFGAGVANAAPHDVPLSPGVSAETGGDSSSPSRPGLSSIGDLHKVFGGLTTAATTAGTGALSGFGVAPSAGQQLTPKFGDGRNGTNVSSTNSSSNTSTGLPSGVVGTTGSTAASESEGVAETPTATPSVQSVSVPLVQASVAAGQVAVVVADAPMAPVTALTGPLPAVVGEPIRSVAALPGFAVAQALPVVDGLTAAAASLTSAAITPPSGVPQAVSFGRDFGSRGGPPASGGAQSNSRFAGHTGAAGELPVRGPAPADRVFAADNAVVVAAPYRAGYSDDLRAAGLGEVAAVAVPGFTGLLVLTGAGGLIGFRQARAGRAMHGGTLTRFASQ</sequence>
<name>A0A0D1LC25_9MYCO</name>
<dbReference type="Proteomes" id="UP000032221">
    <property type="component" value="Unassembled WGS sequence"/>
</dbReference>
<dbReference type="PATRIC" id="fig|280871.6.peg.523"/>
<keyword evidence="2" id="KW-1133">Transmembrane helix</keyword>
<feature type="signal peptide" evidence="3">
    <location>
        <begin position="1"/>
        <end position="26"/>
    </location>
</feature>
<gene>
    <name evidence="4" type="ORF">TL10_02575</name>
</gene>
<feature type="chain" id="PRO_5002232526" evidence="3">
    <location>
        <begin position="27"/>
        <end position="350"/>
    </location>
</feature>
<feature type="region of interest" description="Disordered" evidence="1">
    <location>
        <begin position="236"/>
        <end position="269"/>
    </location>
</feature>